<dbReference type="SUPFAM" id="SSF53098">
    <property type="entry name" value="Ribonuclease H-like"/>
    <property type="match status" value="1"/>
</dbReference>
<dbReference type="AlphaFoldDB" id="A0A285TQ97"/>
<evidence type="ECO:0000259" key="1">
    <source>
        <dbReference type="PROSITE" id="PS50994"/>
    </source>
</evidence>
<dbReference type="GO" id="GO:0003677">
    <property type="term" value="F:DNA binding"/>
    <property type="evidence" value="ECO:0007669"/>
    <property type="project" value="UniProtKB-KW"/>
</dbReference>
<feature type="domain" description="Integrase catalytic" evidence="1">
    <location>
        <begin position="280"/>
        <end position="474"/>
    </location>
</feature>
<dbReference type="PROSITE" id="PS51702">
    <property type="entry name" value="HTH_MU"/>
    <property type="match status" value="1"/>
</dbReference>
<dbReference type="RefSeq" id="WP_097176416.1">
    <property type="nucleotide sequence ID" value="NZ_OBML01000013.1"/>
</dbReference>
<evidence type="ECO:0000259" key="2">
    <source>
        <dbReference type="PROSITE" id="PS51702"/>
    </source>
</evidence>
<dbReference type="Pfam" id="PF09299">
    <property type="entry name" value="Mu-transpos_C"/>
    <property type="match status" value="1"/>
</dbReference>
<reference evidence="3 4" key="1">
    <citation type="submission" date="2017-08" db="EMBL/GenBank/DDBJ databases">
        <authorList>
            <person name="de Groot N.N."/>
        </authorList>
    </citation>
    <scope>NUCLEOTIDE SEQUENCE [LARGE SCALE GENOMIC DNA]</scope>
    <source>
        <strain evidence="3 4">USBA 352</strain>
    </source>
</reference>
<dbReference type="Proteomes" id="UP000219331">
    <property type="component" value="Unassembled WGS sequence"/>
</dbReference>
<dbReference type="InterPro" id="IPR009061">
    <property type="entry name" value="DNA-bd_dom_put_sf"/>
</dbReference>
<dbReference type="Pfam" id="PF02316">
    <property type="entry name" value="HTH_Tnp_Mu_1"/>
    <property type="match status" value="1"/>
</dbReference>
<dbReference type="Gene3D" id="3.30.420.10">
    <property type="entry name" value="Ribonuclease H-like superfamily/Ribonuclease H"/>
    <property type="match status" value="1"/>
</dbReference>
<dbReference type="SUPFAM" id="SSF46955">
    <property type="entry name" value="Putative DNA-binding domain"/>
    <property type="match status" value="1"/>
</dbReference>
<dbReference type="InterPro" id="IPR003314">
    <property type="entry name" value="Mu-type_HTH"/>
</dbReference>
<dbReference type="InterPro" id="IPR001584">
    <property type="entry name" value="Integrase_cat-core"/>
</dbReference>
<evidence type="ECO:0000313" key="3">
    <source>
        <dbReference type="EMBL" id="SOC24422.1"/>
    </source>
</evidence>
<evidence type="ECO:0000313" key="4">
    <source>
        <dbReference type="Proteomes" id="UP000219331"/>
    </source>
</evidence>
<sequence length="723" mass="79636">MKEWFTAREVAELELPGMPGTKRGVQALADRENWSAHPFLARDRKGAEGGGREYHFRLFPTEAQLEFSRRVLAVRKEVVRAANGDVQITFKGSDSARRERDARLAILAAFEQFRTGLSLGLASCLQIFCDRYNAENLPVDDWIRETVPHLSKRSLQRWRSVKRAGGADRLAVDRAAARKGKGVLDSANGGAVRAFIFALVAHQPHLSADLVRMTCRDEFGDALTVERQGRSVSVEMPPVRTFQHFIKRLKETEQVALTKLSNPDRYRSTMAPAGVGALRHIREPNALWQIDASPVDALCTDGRHAIYACIDIATRRTLFYVSKTPRAAAVAMLIRRAIIAWGVPQTIKTDNGSDFVARDTKRLFAALDIEMDVSDAYSPQQKGHVERVIKTFQHDCATLLPGFVGHSVADRKAIEDRKTFADRLGADTAELFGVSMTGPQLQHFADEWTELRYQHRPHAGLKGITPAQAAAASASPIRTVEPQALDVLLMPVAGQDGLRTVTKQGIRIDHFHYVINAALPGTQVFVRMDPNDAGRAVAFSTADGSYIGEAICAELAGIHPATLLAAKREAQAETLDAATSEARKKIREITKGRPLIERVLETARRDVPNVVALPKREVEHSTPDIAAALDAVSPAEAPVQPQRAAELLDEMRREMATPVAAAPAVTPIRRQETPQLRFRRAQDLASRIEAGEAISTEDAIWLGGYQAGPEYRALLMIHEDFGG</sequence>
<feature type="domain" description="HTH Mu-type" evidence="2">
    <location>
        <begin position="3"/>
        <end position="75"/>
    </location>
</feature>
<keyword evidence="3" id="KW-0238">DNA-binding</keyword>
<dbReference type="InterPro" id="IPR036388">
    <property type="entry name" value="WH-like_DNA-bd_sf"/>
</dbReference>
<name>A0A285TQ97_9HYPH</name>
<dbReference type="OrthoDB" id="5287589at2"/>
<accession>A0A285TQ97</accession>
<dbReference type="Gene3D" id="1.10.10.10">
    <property type="entry name" value="Winged helix-like DNA-binding domain superfamily/Winged helix DNA-binding domain"/>
    <property type="match status" value="1"/>
</dbReference>
<proteinExistence type="predicted"/>
<dbReference type="EMBL" id="OBML01000013">
    <property type="protein sequence ID" value="SOC24422.1"/>
    <property type="molecule type" value="Genomic_DNA"/>
</dbReference>
<dbReference type="InterPro" id="IPR015378">
    <property type="entry name" value="Transposase-like_Mu_C"/>
</dbReference>
<dbReference type="InterPro" id="IPR012337">
    <property type="entry name" value="RNaseH-like_sf"/>
</dbReference>
<organism evidence="3 4">
    <name type="scientific">Stappia indica</name>
    <dbReference type="NCBI Taxonomy" id="538381"/>
    <lineage>
        <taxon>Bacteria</taxon>
        <taxon>Pseudomonadati</taxon>
        <taxon>Pseudomonadota</taxon>
        <taxon>Alphaproteobacteria</taxon>
        <taxon>Hyphomicrobiales</taxon>
        <taxon>Stappiaceae</taxon>
        <taxon>Stappia</taxon>
    </lineage>
</organism>
<dbReference type="InterPro" id="IPR036397">
    <property type="entry name" value="RNaseH_sf"/>
</dbReference>
<dbReference type="GO" id="GO:0015074">
    <property type="term" value="P:DNA integration"/>
    <property type="evidence" value="ECO:0007669"/>
    <property type="project" value="InterPro"/>
</dbReference>
<dbReference type="PANTHER" id="PTHR35004">
    <property type="entry name" value="TRANSPOSASE RV3428C-RELATED"/>
    <property type="match status" value="1"/>
</dbReference>
<gene>
    <name evidence="3" type="ORF">SAMN05421512_113215</name>
</gene>
<dbReference type="PROSITE" id="PS50994">
    <property type="entry name" value="INTEGRASE"/>
    <property type="match status" value="1"/>
</dbReference>
<dbReference type="PANTHER" id="PTHR35004:SF7">
    <property type="entry name" value="INTEGRASE PROTEIN"/>
    <property type="match status" value="1"/>
</dbReference>
<protein>
    <submittedName>
        <fullName evidence="3">Mu DNA-binding domain-containing protein</fullName>
    </submittedName>
</protein>
<dbReference type="Pfam" id="PF00665">
    <property type="entry name" value="rve"/>
    <property type="match status" value="1"/>
</dbReference>
<keyword evidence="4" id="KW-1185">Reference proteome</keyword>